<feature type="transmembrane region" description="Helical" evidence="2">
    <location>
        <begin position="43"/>
        <end position="63"/>
    </location>
</feature>
<dbReference type="VEuPathDB" id="FungiDB:SeMB42_g06736"/>
<evidence type="ECO:0000256" key="1">
    <source>
        <dbReference type="SAM" id="MobiDB-lite"/>
    </source>
</evidence>
<organism evidence="4 5">
    <name type="scientific">Synchytrium endobioticum</name>
    <dbReference type="NCBI Taxonomy" id="286115"/>
    <lineage>
        <taxon>Eukaryota</taxon>
        <taxon>Fungi</taxon>
        <taxon>Fungi incertae sedis</taxon>
        <taxon>Chytridiomycota</taxon>
        <taxon>Chytridiomycota incertae sedis</taxon>
        <taxon>Chytridiomycetes</taxon>
        <taxon>Synchytriales</taxon>
        <taxon>Synchytriaceae</taxon>
        <taxon>Synchytrium</taxon>
    </lineage>
</organism>
<dbReference type="InterPro" id="IPR053229">
    <property type="entry name" value="NADH-Q_oxidrdct_subunit"/>
</dbReference>
<sequence>MRTEDYLLWGAITTLFPMAALMWERTSPTIHPRYIPRVMAVSVPIYCTAGFVIAAQMSLFRFWGWKENSIEAKRWEEEQANAPPPVKKAWADMDW</sequence>
<feature type="transmembrane region" description="Helical" evidence="2">
    <location>
        <begin position="6"/>
        <end position="23"/>
    </location>
</feature>
<dbReference type="Pfam" id="PF10785">
    <property type="entry name" value="NADH-u_ox-rdase"/>
    <property type="match status" value="1"/>
</dbReference>
<feature type="domain" description="NADH-ubiquinone oxidoreductase 21kDa subunit N-terminal" evidence="3">
    <location>
        <begin position="1"/>
        <end position="67"/>
    </location>
</feature>
<dbReference type="PANTHER" id="PTHR34062:SF1">
    <property type="entry name" value="NADH-UBIQUINONE OXIDOREDUCTASE 21KDA SUBUNIT N-TERMINAL DOMAIN-CONTAINING PROTEIN"/>
    <property type="match status" value="1"/>
</dbReference>
<dbReference type="PANTHER" id="PTHR34062">
    <property type="entry name" value="OXIDOREDUCTASE 21 KDA SUBUNIT, PUTATIVE (AFU_ORTHOLOGUE AFUA_4G04750)-RELATED"/>
    <property type="match status" value="1"/>
</dbReference>
<comment type="caution">
    <text evidence="4">The sequence shown here is derived from an EMBL/GenBank/DDBJ whole genome shotgun (WGS) entry which is preliminary data.</text>
</comment>
<dbReference type="AlphaFoldDB" id="A0A507CKK6"/>
<evidence type="ECO:0000313" key="5">
    <source>
        <dbReference type="Proteomes" id="UP000317494"/>
    </source>
</evidence>
<gene>
    <name evidence="4" type="ORF">SeMB42_g06736</name>
</gene>
<keyword evidence="2" id="KW-0472">Membrane</keyword>
<protein>
    <recommendedName>
        <fullName evidence="3">NADH-ubiquinone oxidoreductase 21kDa subunit N-terminal domain-containing protein</fullName>
    </recommendedName>
</protein>
<accession>A0A507CKK6</accession>
<reference evidence="4 5" key="1">
    <citation type="journal article" date="2019" name="Sci. Rep.">
        <title>Comparative genomics of chytrid fungi reveal insights into the obligate biotrophic and pathogenic lifestyle of Synchytrium endobioticum.</title>
        <authorList>
            <person name="van de Vossenberg B.T.L.H."/>
            <person name="Warris S."/>
            <person name="Nguyen H.D.T."/>
            <person name="van Gent-Pelzer M.P.E."/>
            <person name="Joly D.L."/>
            <person name="van de Geest H.C."/>
            <person name="Bonants P.J.M."/>
            <person name="Smith D.S."/>
            <person name="Levesque C.A."/>
            <person name="van der Lee T.A.J."/>
        </authorList>
    </citation>
    <scope>NUCLEOTIDE SEQUENCE [LARGE SCALE GENOMIC DNA]</scope>
    <source>
        <strain evidence="4 5">MB42</strain>
    </source>
</reference>
<dbReference type="STRING" id="286115.A0A507CKK6"/>
<feature type="region of interest" description="Disordered" evidence="1">
    <location>
        <begin position="76"/>
        <end position="95"/>
    </location>
</feature>
<name>A0A507CKK6_9FUNG</name>
<evidence type="ECO:0000259" key="3">
    <source>
        <dbReference type="Pfam" id="PF10785"/>
    </source>
</evidence>
<evidence type="ECO:0000313" key="4">
    <source>
        <dbReference type="EMBL" id="TPX38455.1"/>
    </source>
</evidence>
<evidence type="ECO:0000256" key="2">
    <source>
        <dbReference type="SAM" id="Phobius"/>
    </source>
</evidence>
<dbReference type="InterPro" id="IPR019721">
    <property type="entry name" value="NADH-UbQ_OxRdtase_su21_N"/>
</dbReference>
<proteinExistence type="predicted"/>
<keyword evidence="2" id="KW-0812">Transmembrane</keyword>
<dbReference type="EMBL" id="QEAN01000400">
    <property type="protein sequence ID" value="TPX38455.1"/>
    <property type="molecule type" value="Genomic_DNA"/>
</dbReference>
<dbReference type="Proteomes" id="UP000317494">
    <property type="component" value="Unassembled WGS sequence"/>
</dbReference>
<keyword evidence="2" id="KW-1133">Transmembrane helix</keyword>
<keyword evidence="5" id="KW-1185">Reference proteome</keyword>